<dbReference type="EMBL" id="JACEFO010001972">
    <property type="protein sequence ID" value="KAF8690520.1"/>
    <property type="molecule type" value="Genomic_DNA"/>
</dbReference>
<dbReference type="PANTHER" id="PTHR34223:SF70">
    <property type="entry name" value="F-BOX DOMAIN-CONTAINING PROTEIN"/>
    <property type="match status" value="1"/>
</dbReference>
<dbReference type="SUPFAM" id="SSF52047">
    <property type="entry name" value="RNI-like"/>
    <property type="match status" value="1"/>
</dbReference>
<dbReference type="InterPro" id="IPR053197">
    <property type="entry name" value="F-box_SCFL_complex_component"/>
</dbReference>
<dbReference type="PANTHER" id="PTHR34223">
    <property type="entry name" value="OS11G0201299 PROTEIN"/>
    <property type="match status" value="1"/>
</dbReference>
<name>A0A835B9C3_9POAL</name>
<evidence type="ECO:0000313" key="1">
    <source>
        <dbReference type="EMBL" id="KAF8690520.1"/>
    </source>
</evidence>
<comment type="caution">
    <text evidence="1">The sequence shown here is derived from an EMBL/GenBank/DDBJ whole genome shotgun (WGS) entry which is preliminary data.</text>
</comment>
<dbReference type="AlphaFoldDB" id="A0A835B9C3"/>
<evidence type="ECO:0000313" key="2">
    <source>
        <dbReference type="Proteomes" id="UP000636709"/>
    </source>
</evidence>
<proteinExistence type="predicted"/>
<organism evidence="1 2">
    <name type="scientific">Digitaria exilis</name>
    <dbReference type="NCBI Taxonomy" id="1010633"/>
    <lineage>
        <taxon>Eukaryota</taxon>
        <taxon>Viridiplantae</taxon>
        <taxon>Streptophyta</taxon>
        <taxon>Embryophyta</taxon>
        <taxon>Tracheophyta</taxon>
        <taxon>Spermatophyta</taxon>
        <taxon>Magnoliopsida</taxon>
        <taxon>Liliopsida</taxon>
        <taxon>Poales</taxon>
        <taxon>Poaceae</taxon>
        <taxon>PACMAD clade</taxon>
        <taxon>Panicoideae</taxon>
        <taxon>Panicodae</taxon>
        <taxon>Paniceae</taxon>
        <taxon>Anthephorinae</taxon>
        <taxon>Digitaria</taxon>
    </lineage>
</organism>
<keyword evidence="2" id="KW-1185">Reference proteome</keyword>
<reference evidence="1" key="1">
    <citation type="submission" date="2020-07" db="EMBL/GenBank/DDBJ databases">
        <title>Genome sequence and genetic diversity analysis of an under-domesticated orphan crop, white fonio (Digitaria exilis).</title>
        <authorList>
            <person name="Bennetzen J.L."/>
            <person name="Chen S."/>
            <person name="Ma X."/>
            <person name="Wang X."/>
            <person name="Yssel A.E.J."/>
            <person name="Chaluvadi S.R."/>
            <person name="Johnson M."/>
            <person name="Gangashetty P."/>
            <person name="Hamidou F."/>
            <person name="Sanogo M.D."/>
            <person name="Zwaenepoel A."/>
            <person name="Wallace J."/>
            <person name="Van De Peer Y."/>
            <person name="Van Deynze A."/>
        </authorList>
    </citation>
    <scope>NUCLEOTIDE SEQUENCE</scope>
    <source>
        <tissue evidence="1">Leaves</tissue>
    </source>
</reference>
<accession>A0A835B9C3</accession>
<gene>
    <name evidence="1" type="ORF">HU200_040881</name>
</gene>
<dbReference type="OrthoDB" id="644676at2759"/>
<sequence>MNPWITQTAFDEKWARFEDFATNLLLFHDNTSSLDEFLVCSQVYNQRHVDRWLHRGIDVDLDGQFTYLLSTCPVMEDLELMSCKFPGGCSQGITFSTLKKLVLNHCENNTSRPMVIMAPNLSCFDLTYGFYLDGIVLSKMDSLVEAMIEIKQNRNLSQNTQRGLLGSLFNVKSLELSGFETKVYLLRRLLLVPPLHT</sequence>
<dbReference type="Proteomes" id="UP000636709">
    <property type="component" value="Unassembled WGS sequence"/>
</dbReference>
<protein>
    <submittedName>
        <fullName evidence="1">Uncharacterized protein</fullName>
    </submittedName>
</protein>